<evidence type="ECO:0000313" key="2">
    <source>
        <dbReference type="Proteomes" id="UP000789570"/>
    </source>
</evidence>
<dbReference type="InterPro" id="IPR027417">
    <property type="entry name" value="P-loop_NTPase"/>
</dbReference>
<dbReference type="EMBL" id="CAJVPQ010000813">
    <property type="protein sequence ID" value="CAG8512334.1"/>
    <property type="molecule type" value="Genomic_DNA"/>
</dbReference>
<name>A0A9N8ZZU5_9GLOM</name>
<protein>
    <submittedName>
        <fullName evidence="1">14488_t:CDS:1</fullName>
    </submittedName>
</protein>
<comment type="caution">
    <text evidence="1">The sequence shown here is derived from an EMBL/GenBank/DDBJ whole genome shotgun (WGS) entry which is preliminary data.</text>
</comment>
<dbReference type="SUPFAM" id="SSF52540">
    <property type="entry name" value="P-loop containing nucleoside triphosphate hydrolases"/>
    <property type="match status" value="1"/>
</dbReference>
<evidence type="ECO:0000313" key="1">
    <source>
        <dbReference type="EMBL" id="CAG8512334.1"/>
    </source>
</evidence>
<dbReference type="Proteomes" id="UP000789570">
    <property type="component" value="Unassembled WGS sequence"/>
</dbReference>
<accession>A0A9N8ZZU5</accession>
<keyword evidence="2" id="KW-1185">Reference proteome</keyword>
<organism evidence="1 2">
    <name type="scientific">Funneliformis caledonium</name>
    <dbReference type="NCBI Taxonomy" id="1117310"/>
    <lineage>
        <taxon>Eukaryota</taxon>
        <taxon>Fungi</taxon>
        <taxon>Fungi incertae sedis</taxon>
        <taxon>Mucoromycota</taxon>
        <taxon>Glomeromycotina</taxon>
        <taxon>Glomeromycetes</taxon>
        <taxon>Glomerales</taxon>
        <taxon>Glomeraceae</taxon>
        <taxon>Funneliformis</taxon>
    </lineage>
</organism>
<reference evidence="1" key="1">
    <citation type="submission" date="2021-06" db="EMBL/GenBank/DDBJ databases">
        <authorList>
            <person name="Kallberg Y."/>
            <person name="Tangrot J."/>
            <person name="Rosling A."/>
        </authorList>
    </citation>
    <scope>NUCLEOTIDE SEQUENCE</scope>
    <source>
        <strain evidence="1">UK204</strain>
    </source>
</reference>
<gene>
    <name evidence="1" type="ORF">FCALED_LOCUS4263</name>
</gene>
<dbReference type="AlphaFoldDB" id="A0A9N8ZZU5"/>
<dbReference type="OrthoDB" id="8954335at2759"/>
<proteinExistence type="predicted"/>
<dbReference type="Gene3D" id="3.40.50.300">
    <property type="entry name" value="P-loop containing nucleotide triphosphate hydrolases"/>
    <property type="match status" value="1"/>
</dbReference>
<sequence>MFADSRHTLYFISNMSENTIVLFGLTGSGKSTIANMLIQGDMKAMRESSARTVPHKEG</sequence>